<evidence type="ECO:0000313" key="2">
    <source>
        <dbReference type="EnsemblProtists" id="EKX51739"/>
    </source>
</evidence>
<evidence type="ECO:0000313" key="1">
    <source>
        <dbReference type="EMBL" id="EKX51739.1"/>
    </source>
</evidence>
<dbReference type="HOGENOM" id="CLU_2854403_0_0_1"/>
<dbReference type="EMBL" id="JH992974">
    <property type="protein sequence ID" value="EKX51739.1"/>
    <property type="molecule type" value="Genomic_DNA"/>
</dbReference>
<reference evidence="3" key="2">
    <citation type="submission" date="2012-11" db="EMBL/GenBank/DDBJ databases">
        <authorList>
            <person name="Kuo A."/>
            <person name="Curtis B.A."/>
            <person name="Tanifuji G."/>
            <person name="Burki F."/>
            <person name="Gruber A."/>
            <person name="Irimia M."/>
            <person name="Maruyama S."/>
            <person name="Arias M.C."/>
            <person name="Ball S.G."/>
            <person name="Gile G.H."/>
            <person name="Hirakawa Y."/>
            <person name="Hopkins J.F."/>
            <person name="Rensing S.A."/>
            <person name="Schmutz J."/>
            <person name="Symeonidi A."/>
            <person name="Elias M."/>
            <person name="Eveleigh R.J."/>
            <person name="Herman E.K."/>
            <person name="Klute M.J."/>
            <person name="Nakayama T."/>
            <person name="Obornik M."/>
            <person name="Reyes-Prieto A."/>
            <person name="Armbrust E.V."/>
            <person name="Aves S.J."/>
            <person name="Beiko R.G."/>
            <person name="Coutinho P."/>
            <person name="Dacks J.B."/>
            <person name="Durnford D.G."/>
            <person name="Fast N.M."/>
            <person name="Green B.R."/>
            <person name="Grisdale C."/>
            <person name="Hempe F."/>
            <person name="Henrissat B."/>
            <person name="Hoppner M.P."/>
            <person name="Ishida K.-I."/>
            <person name="Kim E."/>
            <person name="Koreny L."/>
            <person name="Kroth P.G."/>
            <person name="Liu Y."/>
            <person name="Malik S.-B."/>
            <person name="Maier U.G."/>
            <person name="McRose D."/>
            <person name="Mock T."/>
            <person name="Neilson J.A."/>
            <person name="Onodera N.T."/>
            <person name="Poole A.M."/>
            <person name="Pritham E.J."/>
            <person name="Richards T.A."/>
            <person name="Rocap G."/>
            <person name="Roy S.W."/>
            <person name="Sarai C."/>
            <person name="Schaack S."/>
            <person name="Shirato S."/>
            <person name="Slamovits C.H."/>
            <person name="Spencer D.F."/>
            <person name="Suzuki S."/>
            <person name="Worden A.Z."/>
            <person name="Zauner S."/>
            <person name="Barry K."/>
            <person name="Bell C."/>
            <person name="Bharti A.K."/>
            <person name="Crow J.A."/>
            <person name="Grimwood J."/>
            <person name="Kramer R."/>
            <person name="Lindquist E."/>
            <person name="Lucas S."/>
            <person name="Salamov A."/>
            <person name="McFadden G.I."/>
            <person name="Lane C.E."/>
            <person name="Keeling P.J."/>
            <person name="Gray M.W."/>
            <person name="Grigoriev I.V."/>
            <person name="Archibald J.M."/>
        </authorList>
    </citation>
    <scope>NUCLEOTIDE SEQUENCE</scope>
    <source>
        <strain evidence="3">CCMP2712</strain>
    </source>
</reference>
<protein>
    <submittedName>
        <fullName evidence="1 2">Uncharacterized protein</fullName>
    </submittedName>
</protein>
<keyword evidence="3" id="KW-1185">Reference proteome</keyword>
<accession>L1JTU9</accession>
<dbReference type="GeneID" id="17308524"/>
<reference evidence="2" key="3">
    <citation type="submission" date="2015-06" db="UniProtKB">
        <authorList>
            <consortium name="EnsemblProtists"/>
        </authorList>
    </citation>
    <scope>IDENTIFICATION</scope>
</reference>
<dbReference type="RefSeq" id="XP_005838719.1">
    <property type="nucleotide sequence ID" value="XM_005838662.1"/>
</dbReference>
<gene>
    <name evidence="1" type="ORF">GUITHDRAFT_150791</name>
</gene>
<dbReference type="EnsemblProtists" id="EKX51739">
    <property type="protein sequence ID" value="EKX51739"/>
    <property type="gene ID" value="GUITHDRAFT_150791"/>
</dbReference>
<name>L1JTU9_GUITC</name>
<proteinExistence type="predicted"/>
<dbReference type="PaxDb" id="55529-EKX51739"/>
<dbReference type="KEGG" id="gtt:GUITHDRAFT_150791"/>
<evidence type="ECO:0000313" key="3">
    <source>
        <dbReference type="Proteomes" id="UP000011087"/>
    </source>
</evidence>
<dbReference type="AlphaFoldDB" id="L1JTU9"/>
<organism evidence="1">
    <name type="scientific">Guillardia theta (strain CCMP2712)</name>
    <name type="common">Cryptophyte</name>
    <dbReference type="NCBI Taxonomy" id="905079"/>
    <lineage>
        <taxon>Eukaryota</taxon>
        <taxon>Cryptophyceae</taxon>
        <taxon>Pyrenomonadales</taxon>
        <taxon>Geminigeraceae</taxon>
        <taxon>Guillardia</taxon>
    </lineage>
</organism>
<sequence length="65" mass="7618">MMSRFAYQGNLRHIDSTSNHFETLMWRQHFMNIGLKPLALKKRDNNQILPFIPALQNNRASFAVS</sequence>
<dbReference type="Proteomes" id="UP000011087">
    <property type="component" value="Unassembled WGS sequence"/>
</dbReference>
<reference evidence="1 3" key="1">
    <citation type="journal article" date="2012" name="Nature">
        <title>Algal genomes reveal evolutionary mosaicism and the fate of nucleomorphs.</title>
        <authorList>
            <consortium name="DOE Joint Genome Institute"/>
            <person name="Curtis B.A."/>
            <person name="Tanifuji G."/>
            <person name="Burki F."/>
            <person name="Gruber A."/>
            <person name="Irimia M."/>
            <person name="Maruyama S."/>
            <person name="Arias M.C."/>
            <person name="Ball S.G."/>
            <person name="Gile G.H."/>
            <person name="Hirakawa Y."/>
            <person name="Hopkins J.F."/>
            <person name="Kuo A."/>
            <person name="Rensing S.A."/>
            <person name="Schmutz J."/>
            <person name="Symeonidi A."/>
            <person name="Elias M."/>
            <person name="Eveleigh R.J."/>
            <person name="Herman E.K."/>
            <person name="Klute M.J."/>
            <person name="Nakayama T."/>
            <person name="Obornik M."/>
            <person name="Reyes-Prieto A."/>
            <person name="Armbrust E.V."/>
            <person name="Aves S.J."/>
            <person name="Beiko R.G."/>
            <person name="Coutinho P."/>
            <person name="Dacks J.B."/>
            <person name="Durnford D.G."/>
            <person name="Fast N.M."/>
            <person name="Green B.R."/>
            <person name="Grisdale C.J."/>
            <person name="Hempel F."/>
            <person name="Henrissat B."/>
            <person name="Hoppner M.P."/>
            <person name="Ishida K."/>
            <person name="Kim E."/>
            <person name="Koreny L."/>
            <person name="Kroth P.G."/>
            <person name="Liu Y."/>
            <person name="Malik S.B."/>
            <person name="Maier U.G."/>
            <person name="McRose D."/>
            <person name="Mock T."/>
            <person name="Neilson J.A."/>
            <person name="Onodera N.T."/>
            <person name="Poole A.M."/>
            <person name="Pritham E.J."/>
            <person name="Richards T.A."/>
            <person name="Rocap G."/>
            <person name="Roy S.W."/>
            <person name="Sarai C."/>
            <person name="Schaack S."/>
            <person name="Shirato S."/>
            <person name="Slamovits C.H."/>
            <person name="Spencer D.F."/>
            <person name="Suzuki S."/>
            <person name="Worden A.Z."/>
            <person name="Zauner S."/>
            <person name="Barry K."/>
            <person name="Bell C."/>
            <person name="Bharti A.K."/>
            <person name="Crow J.A."/>
            <person name="Grimwood J."/>
            <person name="Kramer R."/>
            <person name="Lindquist E."/>
            <person name="Lucas S."/>
            <person name="Salamov A."/>
            <person name="McFadden G.I."/>
            <person name="Lane C.E."/>
            <person name="Keeling P.J."/>
            <person name="Gray M.W."/>
            <person name="Grigoriev I.V."/>
            <person name="Archibald J.M."/>
        </authorList>
    </citation>
    <scope>NUCLEOTIDE SEQUENCE</scope>
    <source>
        <strain evidence="1 3">CCMP2712</strain>
    </source>
</reference>